<evidence type="ECO:0000256" key="3">
    <source>
        <dbReference type="ARBA" id="ARBA00023180"/>
    </source>
</evidence>
<evidence type="ECO:0000256" key="5">
    <source>
        <dbReference type="SAM" id="Phobius"/>
    </source>
</evidence>
<dbReference type="PROSITE" id="PS51125">
    <property type="entry name" value="NHL"/>
    <property type="match status" value="4"/>
</dbReference>
<organism evidence="6 7">
    <name type="scientific">Candidatus Thiothrix anitrata</name>
    <dbReference type="NCBI Taxonomy" id="2823902"/>
    <lineage>
        <taxon>Bacteria</taxon>
        <taxon>Pseudomonadati</taxon>
        <taxon>Pseudomonadota</taxon>
        <taxon>Gammaproteobacteria</taxon>
        <taxon>Thiotrichales</taxon>
        <taxon>Thiotrichaceae</taxon>
        <taxon>Thiothrix</taxon>
    </lineage>
</organism>
<evidence type="ECO:0000256" key="2">
    <source>
        <dbReference type="ARBA" id="ARBA00022737"/>
    </source>
</evidence>
<dbReference type="PANTHER" id="PTHR10680:SF28">
    <property type="entry name" value="SMP-30_GLUCONOLACTONASE_LRE-LIKE REGION DOMAIN-CONTAINING PROTEIN"/>
    <property type="match status" value="1"/>
</dbReference>
<feature type="repeat" description="NHL" evidence="4">
    <location>
        <begin position="196"/>
        <end position="235"/>
    </location>
</feature>
<feature type="transmembrane region" description="Helical" evidence="5">
    <location>
        <begin position="26"/>
        <end position="49"/>
    </location>
</feature>
<dbReference type="InterPro" id="IPR001258">
    <property type="entry name" value="NHL_repeat"/>
</dbReference>
<dbReference type="InterPro" id="IPR011042">
    <property type="entry name" value="6-blade_b-propeller_TolB-like"/>
</dbReference>
<dbReference type="EMBL" id="CP072800">
    <property type="protein sequence ID" value="QTR50334.1"/>
    <property type="molecule type" value="Genomic_DNA"/>
</dbReference>
<protein>
    <submittedName>
        <fullName evidence="6">6-bladed beta-propeller</fullName>
    </submittedName>
</protein>
<reference evidence="6 7" key="1">
    <citation type="submission" date="2021-04" db="EMBL/GenBank/DDBJ databases">
        <title>Genomics, taxonomy and metabolism of representatives of sulfur bacteria of the genus Thiothrix: Thiothrix fructosivorans QT, Thiothrix unzii A1T and three new species, Thiothrix subterranea sp. nov., Thiothrix litoralis sp. nov. and 'Candidatus Thiothrix anitrata' sp. nov.</title>
        <authorList>
            <person name="Ravin N.V."/>
            <person name="Smolyakov D."/>
            <person name="Rudenko T.S."/>
            <person name="Mardanov A.V."/>
            <person name="Beletsky A.V."/>
            <person name="Markov N.D."/>
            <person name="Fomenkov A.I."/>
            <person name="Roberts R.J."/>
            <person name="Karnachuk O.V."/>
            <person name="Novikov A."/>
            <person name="Grabovich M.Y."/>
        </authorList>
    </citation>
    <scope>NUCLEOTIDE SEQUENCE [LARGE SCALE GENOMIC DNA]</scope>
    <source>
        <strain evidence="6 7">A52</strain>
    </source>
</reference>
<dbReference type="RefSeq" id="WP_210227704.1">
    <property type="nucleotide sequence ID" value="NZ_CP072800.1"/>
</dbReference>
<evidence type="ECO:0000313" key="7">
    <source>
        <dbReference type="Proteomes" id="UP000672027"/>
    </source>
</evidence>
<keyword evidence="5" id="KW-0812">Transmembrane</keyword>
<keyword evidence="5" id="KW-0472">Membrane</keyword>
<feature type="repeat" description="NHL" evidence="4">
    <location>
        <begin position="149"/>
        <end position="188"/>
    </location>
</feature>
<dbReference type="SUPFAM" id="SSF63829">
    <property type="entry name" value="Calcium-dependent phosphotriesterase"/>
    <property type="match status" value="1"/>
</dbReference>
<name>A0ABX7X362_9GAMM</name>
<dbReference type="PANTHER" id="PTHR10680">
    <property type="entry name" value="PEPTIDYL-GLYCINE ALPHA-AMIDATING MONOOXYGENASE"/>
    <property type="match status" value="1"/>
</dbReference>
<dbReference type="Proteomes" id="UP000672027">
    <property type="component" value="Chromosome"/>
</dbReference>
<keyword evidence="1" id="KW-0732">Signal</keyword>
<feature type="repeat" description="NHL" evidence="4">
    <location>
        <begin position="63"/>
        <end position="94"/>
    </location>
</feature>
<keyword evidence="2" id="KW-0677">Repeat</keyword>
<dbReference type="Pfam" id="PF01436">
    <property type="entry name" value="NHL"/>
    <property type="match status" value="4"/>
</dbReference>
<keyword evidence="7" id="KW-1185">Reference proteome</keyword>
<accession>A0ABX7X362</accession>
<proteinExistence type="predicted"/>
<evidence type="ECO:0000313" key="6">
    <source>
        <dbReference type="EMBL" id="QTR50334.1"/>
    </source>
</evidence>
<sequence>MYAFLIELVISRISSGGDYYEFPYTFGSWQCCFIVFLFLFSVFPFNVWAEDSPSFISSLGNWLRAPGGVVVNSNTGVVYVADSGHSRIQKFTDDGVLLGSWGRYGSGDGQFSSPQSIAIGNNGDVYVLDYNNARIQHFASDGTFISKWGSRGSGDGQFLSPRGIAVNSNGDVYVADKGNDRIQYFSSEGAYIGKWGVVGSGDGQFSYLSDISIDSDSNVYVADQGNNRIQKFTGDGIFLNKWGGVGWNGRWRVRISTKHINQ</sequence>
<keyword evidence="5" id="KW-1133">Transmembrane helix</keyword>
<feature type="repeat" description="NHL" evidence="4">
    <location>
        <begin position="102"/>
        <end position="141"/>
    </location>
</feature>
<keyword evidence="3" id="KW-0325">Glycoprotein</keyword>
<evidence type="ECO:0000256" key="1">
    <source>
        <dbReference type="ARBA" id="ARBA00022729"/>
    </source>
</evidence>
<evidence type="ECO:0000256" key="4">
    <source>
        <dbReference type="PROSITE-ProRule" id="PRU00504"/>
    </source>
</evidence>
<dbReference type="Gene3D" id="2.120.10.30">
    <property type="entry name" value="TolB, C-terminal domain"/>
    <property type="match status" value="2"/>
</dbReference>
<gene>
    <name evidence="6" type="ORF">J8380_01740</name>
</gene>